<feature type="signal peptide" evidence="1">
    <location>
        <begin position="1"/>
        <end position="15"/>
    </location>
</feature>
<feature type="chain" id="PRO_5015394267" description="Carboxypeptidase regulatory-like domain-containing protein" evidence="1">
    <location>
        <begin position="16"/>
        <end position="134"/>
    </location>
</feature>
<evidence type="ECO:0008006" key="4">
    <source>
        <dbReference type="Google" id="ProtNLM"/>
    </source>
</evidence>
<reference evidence="2 3" key="1">
    <citation type="submission" date="2018-03" db="EMBL/GenBank/DDBJ databases">
        <title>Whole genome analyses suggest that Burkholderia sensu lato contains two further novel genera in the rhizoxinica-symbiotica group Mycetohabitans gen. nov., and Trinickia gen. nov.: implications for the evolution of diazotrophy and nodulation in the Burkholderiaceae.</title>
        <authorList>
            <person name="Estrada De Los Santos P."/>
            <person name="Palmer M."/>
            <person name="Chavez-Ramirez B."/>
            <person name="Steenkamp E.T."/>
            <person name="Hirsch A.M."/>
            <person name="Manyaka P."/>
            <person name="Maluk M."/>
            <person name="Lafos M."/>
            <person name="Crook M."/>
            <person name="Gross E."/>
            <person name="Simon M.F."/>
            <person name="Bueno Dos Reis Junior F."/>
            <person name="Poole P.S."/>
            <person name="Venter S.N."/>
            <person name="James E.K."/>
        </authorList>
    </citation>
    <scope>NUCLEOTIDE SEQUENCE [LARGE SCALE GENOMIC DNA]</scope>
    <source>
        <strain evidence="2 3">JPY-366</strain>
    </source>
</reference>
<proteinExistence type="predicted"/>
<comment type="caution">
    <text evidence="2">The sequence shown here is derived from an EMBL/GenBank/DDBJ whole genome shotgun (WGS) entry which is preliminary data.</text>
</comment>
<dbReference type="Gene3D" id="2.60.40.1120">
    <property type="entry name" value="Carboxypeptidase-like, regulatory domain"/>
    <property type="match status" value="1"/>
</dbReference>
<evidence type="ECO:0000256" key="1">
    <source>
        <dbReference type="SAM" id="SignalP"/>
    </source>
</evidence>
<dbReference type="InterPro" id="IPR008969">
    <property type="entry name" value="CarboxyPept-like_regulatory"/>
</dbReference>
<dbReference type="AlphaFoldDB" id="A0A2T3Y0P9"/>
<gene>
    <name evidence="2" type="ORF">C9I57_00500</name>
</gene>
<dbReference type="EMBL" id="PYUC01000001">
    <property type="protein sequence ID" value="PTB22318.1"/>
    <property type="molecule type" value="Genomic_DNA"/>
</dbReference>
<accession>A0A2T3Y0P9</accession>
<dbReference type="Proteomes" id="UP000240638">
    <property type="component" value="Unassembled WGS sequence"/>
</dbReference>
<evidence type="ECO:0000313" key="3">
    <source>
        <dbReference type="Proteomes" id="UP000240638"/>
    </source>
</evidence>
<sequence length="134" mass="14279">MAALFAAGIWQSATAATTALPPARHQGDITYLSGGVGSDQAAAMKQAMHDYPLALEFVGKTKSNGNEYLADVPVKVTGTHGETMLSTNAQGPFMLLSLPKGRYVVTASHDGKMERRTVDIGNGTHAHEMFVWTM</sequence>
<name>A0A2T3Y0P9_9BURK</name>
<protein>
    <recommendedName>
        <fullName evidence="4">Carboxypeptidase regulatory-like domain-containing protein</fullName>
    </recommendedName>
</protein>
<keyword evidence="1" id="KW-0732">Signal</keyword>
<organism evidence="2 3">
    <name type="scientific">Trinickia symbiotica</name>
    <dbReference type="NCBI Taxonomy" id="863227"/>
    <lineage>
        <taxon>Bacteria</taxon>
        <taxon>Pseudomonadati</taxon>
        <taxon>Pseudomonadota</taxon>
        <taxon>Betaproteobacteria</taxon>
        <taxon>Burkholderiales</taxon>
        <taxon>Burkholderiaceae</taxon>
        <taxon>Trinickia</taxon>
    </lineage>
</organism>
<evidence type="ECO:0000313" key="2">
    <source>
        <dbReference type="EMBL" id="PTB22318.1"/>
    </source>
</evidence>
<dbReference type="SUPFAM" id="SSF49464">
    <property type="entry name" value="Carboxypeptidase regulatory domain-like"/>
    <property type="match status" value="1"/>
</dbReference>